<accession>A0A1H2YRT2</accession>
<dbReference type="Pfam" id="PF04015">
    <property type="entry name" value="DUF362"/>
    <property type="match status" value="1"/>
</dbReference>
<dbReference type="AlphaFoldDB" id="A0A1H2YRT2"/>
<name>A0A1H2YRT2_ACIFE</name>
<dbReference type="Proteomes" id="UP000182379">
    <property type="component" value="Unassembled WGS sequence"/>
</dbReference>
<feature type="domain" description="DUF362" evidence="1">
    <location>
        <begin position="66"/>
        <end position="210"/>
    </location>
</feature>
<dbReference type="InterPro" id="IPR007160">
    <property type="entry name" value="DUF362"/>
</dbReference>
<protein>
    <recommendedName>
        <fullName evidence="1">DUF362 domain-containing protein</fullName>
    </recommendedName>
</protein>
<evidence type="ECO:0000313" key="2">
    <source>
        <dbReference type="EMBL" id="SDX07219.1"/>
    </source>
</evidence>
<reference evidence="2 3" key="1">
    <citation type="submission" date="2016-10" db="EMBL/GenBank/DDBJ databases">
        <authorList>
            <person name="Varghese N."/>
            <person name="Submissions S."/>
        </authorList>
    </citation>
    <scope>NUCLEOTIDE SEQUENCE [LARGE SCALE GENOMIC DNA]</scope>
    <source>
        <strain evidence="2 3">WCC6</strain>
    </source>
</reference>
<sequence>MSSLEDMLKGYEIPEVVKIRTIFDRTRLENPEEMLLERLREKDLPVLPGQRIAITGGSRGIADYVALMRAAVRYLKEKGAVPFIVPAMGSHGGATAEGQVEVLRNLGITEDSVGAPIIYSMEVVEIARTELDLPVYLDKNAWEADGILLLNRVKTHTSIYGRYQSGLVKMLAIGLAKHVGAAMTHSLGTDYLNDNMARVGLTALDHAKVVGGIAAIENGYDQLADVYVLKKEEIREEEPKILERAKTMVPRIPFAHMDVLICRKLGKEISGTGMDPAVVGRPINNRPNVGPDVTELGILSLTAKSEGNGNGIGMGDFISRRLRDAVDEKMTVVNALTGMKPFTARIPPTMDTDELVFKACIKAAGRIAPGDLKLCIINSSGDLRHIWSTRALAESLDPRKGELAGAYQKVPFDASGTLMLEE</sequence>
<organism evidence="2 3">
    <name type="scientific">Acidaminococcus fermentans</name>
    <dbReference type="NCBI Taxonomy" id="905"/>
    <lineage>
        <taxon>Bacteria</taxon>
        <taxon>Bacillati</taxon>
        <taxon>Bacillota</taxon>
        <taxon>Negativicutes</taxon>
        <taxon>Acidaminococcales</taxon>
        <taxon>Acidaminococcaceae</taxon>
        <taxon>Acidaminococcus</taxon>
    </lineage>
</organism>
<evidence type="ECO:0000313" key="3">
    <source>
        <dbReference type="Proteomes" id="UP000182379"/>
    </source>
</evidence>
<proteinExistence type="predicted"/>
<dbReference type="Gene3D" id="3.40.50.11440">
    <property type="match status" value="1"/>
</dbReference>
<dbReference type="EMBL" id="FNOP01000012">
    <property type="protein sequence ID" value="SDX07219.1"/>
    <property type="molecule type" value="Genomic_DNA"/>
</dbReference>
<gene>
    <name evidence="2" type="ORF">SAMN05216495_11217</name>
</gene>
<evidence type="ECO:0000259" key="1">
    <source>
        <dbReference type="Pfam" id="PF04015"/>
    </source>
</evidence>
<comment type="caution">
    <text evidence="2">The sequence shown here is derived from an EMBL/GenBank/DDBJ whole genome shotgun (WGS) entry which is preliminary data.</text>
</comment>
<dbReference type="RefSeq" id="WP_074706850.1">
    <property type="nucleotide sequence ID" value="NZ_FNOP01000012.1"/>
</dbReference>